<gene>
    <name evidence="6" type="ORF">ABC977_02550</name>
</gene>
<proteinExistence type="predicted"/>
<feature type="domain" description="PAS" evidence="3">
    <location>
        <begin position="269"/>
        <end position="339"/>
    </location>
</feature>
<dbReference type="InterPro" id="IPR003018">
    <property type="entry name" value="GAF"/>
</dbReference>
<evidence type="ECO:0000313" key="7">
    <source>
        <dbReference type="Proteomes" id="UP001564408"/>
    </source>
</evidence>
<feature type="transmembrane region" description="Helical" evidence="2">
    <location>
        <begin position="56"/>
        <end position="76"/>
    </location>
</feature>
<feature type="transmembrane region" description="Helical" evidence="2">
    <location>
        <begin position="26"/>
        <end position="44"/>
    </location>
</feature>
<dbReference type="PROSITE" id="PS50887">
    <property type="entry name" value="GGDEF"/>
    <property type="match status" value="1"/>
</dbReference>
<evidence type="ECO:0000313" key="6">
    <source>
        <dbReference type="EMBL" id="MEY6431283.1"/>
    </source>
</evidence>
<accession>A0ABV4BA43</accession>
<keyword evidence="7" id="KW-1185">Reference proteome</keyword>
<dbReference type="InterPro" id="IPR013767">
    <property type="entry name" value="PAS_fold"/>
</dbReference>
<dbReference type="Proteomes" id="UP001564408">
    <property type="component" value="Unassembled WGS sequence"/>
</dbReference>
<organism evidence="6 7">
    <name type="scientific">Thioalkalicoccus limnaeus</name>
    <dbReference type="NCBI Taxonomy" id="120681"/>
    <lineage>
        <taxon>Bacteria</taxon>
        <taxon>Pseudomonadati</taxon>
        <taxon>Pseudomonadota</taxon>
        <taxon>Gammaproteobacteria</taxon>
        <taxon>Chromatiales</taxon>
        <taxon>Chromatiaceae</taxon>
        <taxon>Thioalkalicoccus</taxon>
    </lineage>
</organism>
<dbReference type="SMART" id="SM00065">
    <property type="entry name" value="GAF"/>
    <property type="match status" value="1"/>
</dbReference>
<dbReference type="NCBIfam" id="TIGR00254">
    <property type="entry name" value="GGDEF"/>
    <property type="match status" value="1"/>
</dbReference>
<evidence type="ECO:0000256" key="2">
    <source>
        <dbReference type="SAM" id="Phobius"/>
    </source>
</evidence>
<dbReference type="Pfam" id="PF00989">
    <property type="entry name" value="PAS"/>
    <property type="match status" value="1"/>
</dbReference>
<dbReference type="Pfam" id="PF01590">
    <property type="entry name" value="GAF"/>
    <property type="match status" value="1"/>
</dbReference>
<reference evidence="6 7" key="1">
    <citation type="submission" date="2024-05" db="EMBL/GenBank/DDBJ databases">
        <title>Genome Sequence and Characterization of the New Strain Purple Sulfur Bacterium of Genus Thioalkalicoccus.</title>
        <authorList>
            <person name="Bryantseva I.A."/>
            <person name="Kyndt J.A."/>
            <person name="Imhoff J.F."/>
        </authorList>
    </citation>
    <scope>NUCLEOTIDE SEQUENCE [LARGE SCALE GENOMIC DNA]</scope>
    <source>
        <strain evidence="6 7">Um2</strain>
    </source>
</reference>
<dbReference type="EC" id="2.7.7.65" evidence="6"/>
<dbReference type="SMART" id="SM00086">
    <property type="entry name" value="PAC"/>
    <property type="match status" value="1"/>
</dbReference>
<dbReference type="PANTHER" id="PTHR46663:SF3">
    <property type="entry name" value="SLL0267 PROTEIN"/>
    <property type="match status" value="1"/>
</dbReference>
<keyword evidence="2" id="KW-0472">Membrane</keyword>
<dbReference type="InterPro" id="IPR000014">
    <property type="entry name" value="PAS"/>
</dbReference>
<feature type="transmembrane region" description="Helical" evidence="2">
    <location>
        <begin position="211"/>
        <end position="229"/>
    </location>
</feature>
<protein>
    <submittedName>
        <fullName evidence="6">Diguanylate cyclase</fullName>
        <ecNumber evidence="6">2.7.7.65</ecNumber>
    </submittedName>
</protein>
<dbReference type="PANTHER" id="PTHR46663">
    <property type="entry name" value="DIGUANYLATE CYCLASE DGCT-RELATED"/>
    <property type="match status" value="1"/>
</dbReference>
<feature type="domain" description="PAC" evidence="4">
    <location>
        <begin position="343"/>
        <end position="395"/>
    </location>
</feature>
<name>A0ABV4BA43_9GAMM</name>
<keyword evidence="2" id="KW-0812">Transmembrane</keyword>
<dbReference type="EMBL" id="JBDKXB010000002">
    <property type="protein sequence ID" value="MEY6431283.1"/>
    <property type="molecule type" value="Genomic_DNA"/>
</dbReference>
<evidence type="ECO:0000256" key="1">
    <source>
        <dbReference type="SAM" id="MobiDB-lite"/>
    </source>
</evidence>
<evidence type="ECO:0000259" key="5">
    <source>
        <dbReference type="PROSITE" id="PS50887"/>
    </source>
</evidence>
<dbReference type="Pfam" id="PF00990">
    <property type="entry name" value="GGDEF"/>
    <property type="match status" value="1"/>
</dbReference>
<sequence>MSGAQNEARIRTKANRDLPSTGRRRLTAGEGFALGLAVIASSAAAQPFGDPAGLPVAWFTGVAGILLALVAAFALFNRGARGRPVARSGRRHEGFDQGLARLAVGFVNPPGERQADALAQALMLACELSGGDRAHLWRFDEEQGLAQCTEQWSRGGIDPVERPSEVTIRDRSPAWLAKLGAGEVIAMPRASADSKYSGLVRALVAERKPRSLLVVPLIVAGRLIGWIGIEAVRRMRRWSDDEAVHLGNLASLLAAVSERDRIAAERTTTELRYREAIEDIREVVFQTDADGHWTFLNSAWERITGFSVADTLGQSALDFMHDVDRRFGWISLRTLIRREVDQFRYQLRFVTRDGRERWLEANVRLRLGPDGQVLGLRGTLMDVTERKAADEEIHKLAFFDALTGLPNRRLLLDRLQQTLASSGRSGQYGAILFIDLDNFKVLNDTHGHHMGDLLLKQVAGRLQGCVRRNDTVARLGGDEFVVMLTQLSAEAEQAAIQVGIVGEKIRAALGLPYDLAGLDHRSTPSIGATLFVDHTLSIEELLKRADVAMYEAKAAGRNALRFAEPAS</sequence>
<feature type="region of interest" description="Disordered" evidence="1">
    <location>
        <begin position="1"/>
        <end position="23"/>
    </location>
</feature>
<evidence type="ECO:0000259" key="3">
    <source>
        <dbReference type="PROSITE" id="PS50112"/>
    </source>
</evidence>
<comment type="caution">
    <text evidence="6">The sequence shown here is derived from an EMBL/GenBank/DDBJ whole genome shotgun (WGS) entry which is preliminary data.</text>
</comment>
<dbReference type="InterPro" id="IPR029016">
    <property type="entry name" value="GAF-like_dom_sf"/>
</dbReference>
<dbReference type="PROSITE" id="PS50113">
    <property type="entry name" value="PAC"/>
    <property type="match status" value="1"/>
</dbReference>
<dbReference type="SUPFAM" id="SSF55781">
    <property type="entry name" value="GAF domain-like"/>
    <property type="match status" value="1"/>
</dbReference>
<dbReference type="Gene3D" id="3.30.70.270">
    <property type="match status" value="1"/>
</dbReference>
<dbReference type="SUPFAM" id="SSF55073">
    <property type="entry name" value="Nucleotide cyclase"/>
    <property type="match status" value="1"/>
</dbReference>
<dbReference type="InterPro" id="IPR052163">
    <property type="entry name" value="DGC-Regulatory_Protein"/>
</dbReference>
<dbReference type="InterPro" id="IPR035965">
    <property type="entry name" value="PAS-like_dom_sf"/>
</dbReference>
<dbReference type="SUPFAM" id="SSF55785">
    <property type="entry name" value="PYP-like sensor domain (PAS domain)"/>
    <property type="match status" value="1"/>
</dbReference>
<keyword evidence="6" id="KW-0548">Nucleotidyltransferase</keyword>
<dbReference type="PROSITE" id="PS50112">
    <property type="entry name" value="PAS"/>
    <property type="match status" value="1"/>
</dbReference>
<dbReference type="CDD" id="cd01949">
    <property type="entry name" value="GGDEF"/>
    <property type="match status" value="1"/>
</dbReference>
<feature type="domain" description="GGDEF" evidence="5">
    <location>
        <begin position="427"/>
        <end position="565"/>
    </location>
</feature>
<evidence type="ECO:0000259" key="4">
    <source>
        <dbReference type="PROSITE" id="PS50113"/>
    </source>
</evidence>
<dbReference type="InterPro" id="IPR029787">
    <property type="entry name" value="Nucleotide_cyclase"/>
</dbReference>
<dbReference type="SMART" id="SM00091">
    <property type="entry name" value="PAS"/>
    <property type="match status" value="1"/>
</dbReference>
<dbReference type="Gene3D" id="3.30.450.40">
    <property type="match status" value="1"/>
</dbReference>
<dbReference type="RefSeq" id="WP_369665666.1">
    <property type="nucleotide sequence ID" value="NZ_JBDKXB010000002.1"/>
</dbReference>
<dbReference type="NCBIfam" id="TIGR00229">
    <property type="entry name" value="sensory_box"/>
    <property type="match status" value="1"/>
</dbReference>
<keyword evidence="6" id="KW-0808">Transferase</keyword>
<dbReference type="GO" id="GO:0052621">
    <property type="term" value="F:diguanylate cyclase activity"/>
    <property type="evidence" value="ECO:0007669"/>
    <property type="project" value="UniProtKB-EC"/>
</dbReference>
<dbReference type="CDD" id="cd00130">
    <property type="entry name" value="PAS"/>
    <property type="match status" value="1"/>
</dbReference>
<dbReference type="InterPro" id="IPR000700">
    <property type="entry name" value="PAS-assoc_C"/>
</dbReference>
<dbReference type="InterPro" id="IPR001610">
    <property type="entry name" value="PAC"/>
</dbReference>
<dbReference type="InterPro" id="IPR000160">
    <property type="entry name" value="GGDEF_dom"/>
</dbReference>
<keyword evidence="2" id="KW-1133">Transmembrane helix</keyword>
<dbReference type="InterPro" id="IPR043128">
    <property type="entry name" value="Rev_trsase/Diguanyl_cyclase"/>
</dbReference>
<dbReference type="SMART" id="SM00267">
    <property type="entry name" value="GGDEF"/>
    <property type="match status" value="1"/>
</dbReference>
<dbReference type="Gene3D" id="3.30.450.20">
    <property type="entry name" value="PAS domain"/>
    <property type="match status" value="1"/>
</dbReference>